<accession>A0AC61Y5X1</accession>
<organism evidence="1 2">
    <name type="scientific">Mesonia oceanica</name>
    <dbReference type="NCBI Taxonomy" id="2687242"/>
    <lineage>
        <taxon>Bacteria</taxon>
        <taxon>Pseudomonadati</taxon>
        <taxon>Bacteroidota</taxon>
        <taxon>Flavobacteriia</taxon>
        <taxon>Flavobacteriales</taxon>
        <taxon>Flavobacteriaceae</taxon>
        <taxon>Mesonia</taxon>
    </lineage>
</organism>
<proteinExistence type="predicted"/>
<evidence type="ECO:0000313" key="2">
    <source>
        <dbReference type="Proteomes" id="UP000356253"/>
    </source>
</evidence>
<protein>
    <submittedName>
        <fullName evidence="1">Uncharacterized protein</fullName>
    </submittedName>
</protein>
<comment type="caution">
    <text evidence="1">The sequence shown here is derived from an EMBL/GenBank/DDBJ whole genome shotgun (WGS) entry which is preliminary data.</text>
</comment>
<evidence type="ECO:0000313" key="1">
    <source>
        <dbReference type="EMBL" id="VVU99532.1"/>
    </source>
</evidence>
<gene>
    <name evidence="1" type="ORF">FVB9532_00786</name>
</gene>
<name>A0AC61Y5X1_9FLAO</name>
<dbReference type="EMBL" id="CABVMM010000003">
    <property type="protein sequence ID" value="VVU99532.1"/>
    <property type="molecule type" value="Genomic_DNA"/>
</dbReference>
<reference evidence="1" key="1">
    <citation type="submission" date="2019-09" db="EMBL/GenBank/DDBJ databases">
        <authorList>
            <person name="Rodrigo-Torres L."/>
            <person name="Arahal R. D."/>
            <person name="Lucena T."/>
        </authorList>
    </citation>
    <scope>NUCLEOTIDE SEQUENCE</scope>
    <source>
        <strain evidence="1">ISS653</strain>
    </source>
</reference>
<sequence length="942" mass="98531">MSQNPGIALIKTATFNDENGDGFAQAGETIDYVFTLTNTGDVTLTDISIDDPLVGVSGSLSSLSPGAVDDTSFTATYTVTQADVDNGNVSNQATATGNYTDGNGNPQTTEDLSSSSSTTEDDTTVTPFNQNPGIALIKTATFNDENGDGFAQVGETIDYAFSVTNTGDVTLTDISIDDPLVGVSGSLSSLSPGAVDDTSFTASYTVTQADVDNGNVSNQATAIGNYTDGNGNPQTTEDLSSSSSTTEDDTTVTPFNQNPGIALIKTATFNDENGDGFAQVGETIDYAFSVTNTGDVTLTDISIDDPLVGVSGSLSSLSPGAVDDTSFTATYTVTQADVDNGNVSNQAMATGNYIDGNGNPQTTTDLSDNNSTTGDGTTETPLSQNPGIALIKTATFNDENGDGFAQAGETIDYVFTLTNTGDVTLTDISIDDPLVGVSGSLPSLAPGAVDNTSFTATYTVTQADVDNGNVSNQAVATGNYTDGNGDPQTTTDLSDNNSNTEDDSTVTVFTPEGFTGVNACADEIGIGILLPITNDVLVLENAYSDSCGAVTASFSGQVLTGDSCSWSLARTFTMSGGCYTSDFTVTMVHSGGDQTAPEFVESLPNNMIVQCDALPAVATLTAIDNCGSATVVFQESTIAGDCANEYTLIREWTATDACGNAVTHSQAIEVIDTQAPTFDQGLPGDLVLECGQGVPNAPRITASDNCGAATLSYTETVEDQLCANTFTIVRNWVATDACGNAREHTQYIFIEDTTAPVFISDLPGDTFATCDAIPAAAELLARDNCSDVEVSFSETEQDGDCGHRYKLIREWVATDGCGNSETYVQEVTVACKITKGDIHNAVNTDNSLYDNYFKIDGIECYPNNRVKVFNRWGKEVFSAEGYDNKDHVFRGYSTSNGTLSGSSGLPTGNYFYIIEYQFNIDGQEGGDVLQKSGYLYINNGND</sequence>
<dbReference type="Proteomes" id="UP000356253">
    <property type="component" value="Unassembled WGS sequence"/>
</dbReference>
<keyword evidence="2" id="KW-1185">Reference proteome</keyword>